<name>A0A0H5LZN7_YERIN</name>
<dbReference type="EMBL" id="CWJI01000012">
    <property type="protein sequence ID" value="CRY56307.1"/>
    <property type="molecule type" value="Genomic_DNA"/>
</dbReference>
<sequence>MKKHFLLVHGAWQGAWAWEPVVNILKNKGYHASVLDLPGSGNDRTPAEDVTLESYANAIISKANQIAGSQYDLVLVGHSMGGAAVTSAASLAPDLFAKIIYVCAFLPQPGESVASLGEESGKLGTVGPQAEVIPDQFVAKLYPDKIAGTFFNDCDVDKYRALLPLFRPQPIKPILAPAAWSEGFSHIPKAYIRCNQDKAISPQLQALMAQRAGITSYHQLDSGHEPFVSVPAKLAALLVTLAKS</sequence>
<dbReference type="PANTHER" id="PTHR37017:SF11">
    <property type="entry name" value="ESTERASE_LIPASE_THIOESTERASE DOMAIN-CONTAINING PROTEIN"/>
    <property type="match status" value="1"/>
</dbReference>
<evidence type="ECO:0000313" key="3">
    <source>
        <dbReference type="Proteomes" id="UP000043316"/>
    </source>
</evidence>
<evidence type="ECO:0000259" key="1">
    <source>
        <dbReference type="Pfam" id="PF12697"/>
    </source>
</evidence>
<dbReference type="InterPro" id="IPR029058">
    <property type="entry name" value="AB_hydrolase_fold"/>
</dbReference>
<dbReference type="AlphaFoldDB" id="A0A0H5LZN7"/>
<dbReference type="RefSeq" id="WP_053010064.1">
    <property type="nucleotide sequence ID" value="NZ_CWJI01000012.1"/>
</dbReference>
<dbReference type="SUPFAM" id="SSF53474">
    <property type="entry name" value="alpha/beta-Hydrolases"/>
    <property type="match status" value="1"/>
</dbReference>
<dbReference type="Pfam" id="PF12697">
    <property type="entry name" value="Abhydrolase_6"/>
    <property type="match status" value="1"/>
</dbReference>
<reference evidence="3" key="1">
    <citation type="submission" date="2015-03" db="EMBL/GenBank/DDBJ databases">
        <authorList>
            <consortium name="Pathogen Informatics"/>
        </authorList>
    </citation>
    <scope>NUCLEOTIDE SEQUENCE [LARGE SCALE GENOMIC DNA]</scope>
    <source>
        <strain evidence="3">R148</strain>
    </source>
</reference>
<organism evidence="2 3">
    <name type="scientific">Yersinia intermedia</name>
    <dbReference type="NCBI Taxonomy" id="631"/>
    <lineage>
        <taxon>Bacteria</taxon>
        <taxon>Pseudomonadati</taxon>
        <taxon>Pseudomonadota</taxon>
        <taxon>Gammaproteobacteria</taxon>
        <taxon>Enterobacterales</taxon>
        <taxon>Yersiniaceae</taxon>
        <taxon>Yersinia</taxon>
    </lineage>
</organism>
<gene>
    <name evidence="2" type="ORF">ERS008476_03346</name>
</gene>
<dbReference type="Gene3D" id="3.40.50.1820">
    <property type="entry name" value="alpha/beta hydrolase"/>
    <property type="match status" value="1"/>
</dbReference>
<proteinExistence type="predicted"/>
<dbReference type="PANTHER" id="PTHR37017">
    <property type="entry name" value="AB HYDROLASE-1 DOMAIN-CONTAINING PROTEIN-RELATED"/>
    <property type="match status" value="1"/>
</dbReference>
<protein>
    <submittedName>
        <fullName evidence="2">Putative signal peptide protein</fullName>
    </submittedName>
</protein>
<evidence type="ECO:0000313" key="2">
    <source>
        <dbReference type="EMBL" id="CRY56307.1"/>
    </source>
</evidence>
<feature type="domain" description="AB hydrolase-1" evidence="1">
    <location>
        <begin position="5"/>
        <end position="236"/>
    </location>
</feature>
<dbReference type="InterPro" id="IPR000073">
    <property type="entry name" value="AB_hydrolase_1"/>
</dbReference>
<dbReference type="Proteomes" id="UP000043316">
    <property type="component" value="Unassembled WGS sequence"/>
</dbReference>
<dbReference type="InterPro" id="IPR052897">
    <property type="entry name" value="Sec-Metab_Biosynth_Hydrolase"/>
</dbReference>
<accession>A0A0H5LZN7</accession>